<name>A0A2N3QEZ6_9BIFI</name>
<proteinExistence type="predicted"/>
<gene>
    <name evidence="2" type="ORF">CQR47_1610</name>
</gene>
<organism evidence="2 3">
    <name type="scientific">Bifidobacterium thermophilum</name>
    <dbReference type="NCBI Taxonomy" id="33905"/>
    <lineage>
        <taxon>Bacteria</taxon>
        <taxon>Bacillati</taxon>
        <taxon>Actinomycetota</taxon>
        <taxon>Actinomycetes</taxon>
        <taxon>Bifidobacteriales</taxon>
        <taxon>Bifidobacteriaceae</taxon>
        <taxon>Bifidobacterium</taxon>
    </lineage>
</organism>
<sequence>MRFCEFAKFMHENYEANANDSEFVSILIDAILDESALEKEGNPNPFYELSANTRFAYYSGKRQISRRKAAQIVPNLSEESFDNFVSDYSMDALDYMRDKLGEYGFEVEPYEVGKACANILAQIIKRRSKGLSDDVTKLDYKRLEKGQRLKNIAPASIERRGDKLEIAGETITINQALVPDSIAEQELEYIHALYEVFAEKLNRENFTKDDMPLLNRGMRENFREQREAYYSAVSVERSVRDMFTDGEDEFQILKDDAWRGIDTTYWKDYPDGYARLNAVLEKVTSTSLDRSILSQMRNLIGNLEKKGICHILVNDGTIESWVHVND</sequence>
<dbReference type="Proteomes" id="UP000233727">
    <property type="component" value="Unassembled WGS sequence"/>
</dbReference>
<evidence type="ECO:0000313" key="3">
    <source>
        <dbReference type="Proteomes" id="UP000233727"/>
    </source>
</evidence>
<dbReference type="AlphaFoldDB" id="A0A2N3QEZ6"/>
<dbReference type="EMBL" id="PCGY01000022">
    <property type="protein sequence ID" value="PKU89176.1"/>
    <property type="molecule type" value="Genomic_DNA"/>
</dbReference>
<dbReference type="RefSeq" id="WP_143252758.1">
    <property type="nucleotide sequence ID" value="NZ_JBKZBE010000004.1"/>
</dbReference>
<protein>
    <recommendedName>
        <fullName evidence="1">ABC-three component systems C-terminal domain-containing protein</fullName>
    </recommendedName>
</protein>
<dbReference type="InterPro" id="IPR046914">
    <property type="entry name" value="ABC-3C_CTD6"/>
</dbReference>
<evidence type="ECO:0000313" key="2">
    <source>
        <dbReference type="EMBL" id="PKU89176.1"/>
    </source>
</evidence>
<evidence type="ECO:0000259" key="1">
    <source>
        <dbReference type="Pfam" id="PF20282"/>
    </source>
</evidence>
<feature type="domain" description="ABC-three component systems C-terminal" evidence="1">
    <location>
        <begin position="186"/>
        <end position="321"/>
    </location>
</feature>
<comment type="caution">
    <text evidence="2">The sequence shown here is derived from an EMBL/GenBank/DDBJ whole genome shotgun (WGS) entry which is preliminary data.</text>
</comment>
<dbReference type="Pfam" id="PF20282">
    <property type="entry name" value="CTD6"/>
    <property type="match status" value="1"/>
</dbReference>
<reference evidence="2 3" key="1">
    <citation type="submission" date="2017-10" db="EMBL/GenBank/DDBJ databases">
        <title>Bifidobacterium genomics.</title>
        <authorList>
            <person name="Lugli G.A."/>
            <person name="Milani C."/>
            <person name="Mancabelli L."/>
        </authorList>
    </citation>
    <scope>NUCLEOTIDE SEQUENCE [LARGE SCALE GENOMIC DNA]</scope>
    <source>
        <strain evidence="2 3">1542B</strain>
    </source>
</reference>
<accession>A0A2N3QEZ6</accession>